<dbReference type="AlphaFoldDB" id="A0A246BLC3"/>
<gene>
    <name evidence="2" type="ORF">CBQ26_10695</name>
</gene>
<dbReference type="Pfam" id="PF09619">
    <property type="entry name" value="YscW"/>
    <property type="match status" value="1"/>
</dbReference>
<dbReference type="InterPro" id="IPR039366">
    <property type="entry name" value="Pilotin"/>
</dbReference>
<feature type="region of interest" description="Disordered" evidence="1">
    <location>
        <begin position="104"/>
        <end position="124"/>
    </location>
</feature>
<feature type="region of interest" description="Disordered" evidence="1">
    <location>
        <begin position="164"/>
        <end position="196"/>
    </location>
</feature>
<evidence type="ECO:0000313" key="3">
    <source>
        <dbReference type="Proteomes" id="UP000197208"/>
    </source>
</evidence>
<evidence type="ECO:0000256" key="1">
    <source>
        <dbReference type="SAM" id="MobiDB-lite"/>
    </source>
</evidence>
<sequence>MNRCGIGHICLFTDRNGRKNPTPTPKTLSRISERFWLDRSSMRRLSFYSLYFDGALAERMALERQKRAAFRADLCRKAVRKHDRSLLAHKTGTAEMRQPRLTARPDRLPGRQTGSCGPLATPRGTGHHEDMNFFTLDSRSLPRLLLACALHAAPAGAQIVLTPVTPPTAAPPATPQPISPRSTTSEPAPRADLPAGWREVRGTLRPDPARPLSALPPGTQATLTIRDSARPDTPLVRVSFPVRRLPTPYWLNFNPARLQSGHRYTVQAVLTDPSGVTLWRAQAPLPTTTRALLPLTPQPSASQPGTSR</sequence>
<feature type="compositionally biased region" description="Pro residues" evidence="1">
    <location>
        <begin position="164"/>
        <end position="178"/>
    </location>
</feature>
<evidence type="ECO:0000313" key="2">
    <source>
        <dbReference type="EMBL" id="OWL95736.1"/>
    </source>
</evidence>
<comment type="caution">
    <text evidence="2">The sequence shown here is derived from an EMBL/GenBank/DDBJ whole genome shotgun (WGS) entry which is preliminary data.</text>
</comment>
<reference evidence="2 3" key="1">
    <citation type="submission" date="2017-05" db="EMBL/GenBank/DDBJ databases">
        <title>De novo genome assembly of Deniococcus indicus strain DR1.</title>
        <authorList>
            <person name="Chauhan D."/>
            <person name="Yennamalli R.M."/>
            <person name="Priyadarshini R."/>
        </authorList>
    </citation>
    <scope>NUCLEOTIDE SEQUENCE [LARGE SCALE GENOMIC DNA]</scope>
    <source>
        <strain evidence="2 3">DR1</strain>
    </source>
</reference>
<dbReference type="Proteomes" id="UP000197208">
    <property type="component" value="Unassembled WGS sequence"/>
</dbReference>
<organism evidence="2 3">
    <name type="scientific">Deinococcus indicus</name>
    <dbReference type="NCBI Taxonomy" id="223556"/>
    <lineage>
        <taxon>Bacteria</taxon>
        <taxon>Thermotogati</taxon>
        <taxon>Deinococcota</taxon>
        <taxon>Deinococci</taxon>
        <taxon>Deinococcales</taxon>
        <taxon>Deinococcaceae</taxon>
        <taxon>Deinococcus</taxon>
    </lineage>
</organism>
<protein>
    <submittedName>
        <fullName evidence="2">Uncharacterized protein</fullName>
    </submittedName>
</protein>
<name>A0A246BLC3_9DEIO</name>
<feature type="region of interest" description="Disordered" evidence="1">
    <location>
        <begin position="289"/>
        <end position="308"/>
    </location>
</feature>
<feature type="compositionally biased region" description="Low complexity" evidence="1">
    <location>
        <begin position="289"/>
        <end position="299"/>
    </location>
</feature>
<proteinExistence type="predicted"/>
<keyword evidence="3" id="KW-1185">Reference proteome</keyword>
<dbReference type="OrthoDB" id="68561at2"/>
<accession>A0A246BLC3</accession>
<dbReference type="EMBL" id="NHMK01000014">
    <property type="protein sequence ID" value="OWL95736.1"/>
    <property type="molecule type" value="Genomic_DNA"/>
</dbReference>